<evidence type="ECO:0000256" key="1">
    <source>
        <dbReference type="ARBA" id="ARBA00004141"/>
    </source>
</evidence>
<dbReference type="OrthoDB" id="2985014at2759"/>
<feature type="transmembrane region" description="Helical" evidence="6">
    <location>
        <begin position="329"/>
        <end position="349"/>
    </location>
</feature>
<comment type="caution">
    <text evidence="8">The sequence shown here is derived from an EMBL/GenBank/DDBJ whole genome shotgun (WGS) entry which is preliminary data.</text>
</comment>
<dbReference type="EMBL" id="SPUK01000006">
    <property type="protein sequence ID" value="TQV96652.1"/>
    <property type="molecule type" value="Genomic_DNA"/>
</dbReference>
<dbReference type="SUPFAM" id="SSF103473">
    <property type="entry name" value="MFS general substrate transporter"/>
    <property type="match status" value="1"/>
</dbReference>
<evidence type="ECO:0000256" key="4">
    <source>
        <dbReference type="ARBA" id="ARBA00022989"/>
    </source>
</evidence>
<dbReference type="Pfam" id="PF07690">
    <property type="entry name" value="MFS_1"/>
    <property type="match status" value="1"/>
</dbReference>
<comment type="subcellular location">
    <subcellularLocation>
        <location evidence="1">Membrane</location>
        <topology evidence="1">Multi-pass membrane protein</topology>
    </subcellularLocation>
</comment>
<keyword evidence="3 6" id="KW-0812">Transmembrane</keyword>
<dbReference type="GO" id="GO:0022857">
    <property type="term" value="F:transmembrane transporter activity"/>
    <property type="evidence" value="ECO:0007669"/>
    <property type="project" value="InterPro"/>
</dbReference>
<dbReference type="InterPro" id="IPR020846">
    <property type="entry name" value="MFS_dom"/>
</dbReference>
<name>A0A545W1R1_9HYPO</name>
<evidence type="ECO:0000256" key="6">
    <source>
        <dbReference type="SAM" id="Phobius"/>
    </source>
</evidence>
<feature type="domain" description="Major facilitator superfamily (MFS) profile" evidence="7">
    <location>
        <begin position="54"/>
        <end position="477"/>
    </location>
</feature>
<evidence type="ECO:0000256" key="3">
    <source>
        <dbReference type="ARBA" id="ARBA00022692"/>
    </source>
</evidence>
<dbReference type="GO" id="GO:0016020">
    <property type="term" value="C:membrane"/>
    <property type="evidence" value="ECO:0007669"/>
    <property type="project" value="UniProtKB-SubCell"/>
</dbReference>
<dbReference type="AlphaFoldDB" id="A0A545W1R1"/>
<evidence type="ECO:0000313" key="9">
    <source>
        <dbReference type="Proteomes" id="UP000315783"/>
    </source>
</evidence>
<proteinExistence type="predicted"/>
<feature type="transmembrane region" description="Helical" evidence="6">
    <location>
        <begin position="451"/>
        <end position="473"/>
    </location>
</feature>
<dbReference type="PANTHER" id="PTHR43791:SF32">
    <property type="entry name" value="MAJOR FACILITATOR SUPERFAMILY (MFS) PROFILE DOMAIN-CONTAINING PROTEIN"/>
    <property type="match status" value="1"/>
</dbReference>
<dbReference type="PROSITE" id="PS50850">
    <property type="entry name" value="MFS"/>
    <property type="match status" value="1"/>
</dbReference>
<feature type="transmembrane region" description="Helical" evidence="6">
    <location>
        <begin position="150"/>
        <end position="171"/>
    </location>
</feature>
<dbReference type="InterPro" id="IPR011701">
    <property type="entry name" value="MFS"/>
</dbReference>
<dbReference type="InterPro" id="IPR036259">
    <property type="entry name" value="MFS_trans_sf"/>
</dbReference>
<protein>
    <submittedName>
        <fullName evidence="8">Major facilitator superfamily transporter</fullName>
    </submittedName>
</protein>
<dbReference type="Gene3D" id="1.20.1250.20">
    <property type="entry name" value="MFS general substrate transporter like domains"/>
    <property type="match status" value="2"/>
</dbReference>
<feature type="transmembrane region" description="Helical" evidence="6">
    <location>
        <begin position="214"/>
        <end position="235"/>
    </location>
</feature>
<dbReference type="PANTHER" id="PTHR43791">
    <property type="entry name" value="PERMEASE-RELATED"/>
    <property type="match status" value="1"/>
</dbReference>
<organism evidence="8 9">
    <name type="scientific">Cordyceps javanica</name>
    <dbReference type="NCBI Taxonomy" id="43265"/>
    <lineage>
        <taxon>Eukaryota</taxon>
        <taxon>Fungi</taxon>
        <taxon>Dikarya</taxon>
        <taxon>Ascomycota</taxon>
        <taxon>Pezizomycotina</taxon>
        <taxon>Sordariomycetes</taxon>
        <taxon>Hypocreomycetidae</taxon>
        <taxon>Hypocreales</taxon>
        <taxon>Cordycipitaceae</taxon>
        <taxon>Cordyceps</taxon>
    </lineage>
</organism>
<keyword evidence="4 6" id="KW-1133">Transmembrane helix</keyword>
<reference evidence="8 9" key="1">
    <citation type="journal article" date="2019" name="Appl. Microbiol. Biotechnol.">
        <title>Genome sequence of Isaria javanica and comparative genome analysis insights into family S53 peptidase evolution in fungal entomopathogens.</title>
        <authorList>
            <person name="Lin R."/>
            <person name="Zhang X."/>
            <person name="Xin B."/>
            <person name="Zou M."/>
            <person name="Gao Y."/>
            <person name="Qin F."/>
            <person name="Hu Q."/>
            <person name="Xie B."/>
            <person name="Cheng X."/>
        </authorList>
    </citation>
    <scope>NUCLEOTIDE SEQUENCE [LARGE SCALE GENOMIC DNA]</scope>
    <source>
        <strain evidence="8 9">IJ1G</strain>
    </source>
</reference>
<evidence type="ECO:0000256" key="2">
    <source>
        <dbReference type="ARBA" id="ARBA00022448"/>
    </source>
</evidence>
<keyword evidence="2" id="KW-0813">Transport</keyword>
<evidence type="ECO:0000259" key="7">
    <source>
        <dbReference type="PROSITE" id="PS50850"/>
    </source>
</evidence>
<accession>A0A545W1R1</accession>
<evidence type="ECO:0000256" key="5">
    <source>
        <dbReference type="ARBA" id="ARBA00023136"/>
    </source>
</evidence>
<keyword evidence="9" id="KW-1185">Reference proteome</keyword>
<sequence length="489" mass="53427">MEVKGSETVLSPTEVKAYDEEARPCWDAAASQGTLETITKEEEKRVRRKLDLYLLPALVLGFLALQFDRSNMANALTNTIRADLGLSLSQVNAGSQILQAGIVVSEIPANVILQRLGARVWLATLLAVWGTITLTQAWMTSVPAFYATRFLLGLFEGGFIPGAQYVLALFYRADELALRTANFYAGNYAATGTGSLIAAGLLELHGTAGLSGWRWLFIIEGAFTIAVSFVFFLLMPESVLETRPLHGLFDAFSERERAVLVHRIAGPGRCTREAKATMTLDAFRRTLLDVRPWLHMLLNIAAQTPKGALQLYSPSIIKSLGFDTVRANLLNAVSSFGVVVLSVCVSLASDRWRQRGLFCIVAFAWSIVFGGALVAARRSRDRWLRYALLTLLSSGNALAQALNDVWLSINAPTSNYRSVGLAMAVMGSNIGGMVGPQLFQPSDAPLYTNGFIGIMCLYASAILITLVIMGIYWRDNKTSKHEADAKMEL</sequence>
<evidence type="ECO:0000313" key="8">
    <source>
        <dbReference type="EMBL" id="TQV96652.1"/>
    </source>
</evidence>
<gene>
    <name evidence="8" type="ORF">IF1G_05235</name>
</gene>
<feature type="transmembrane region" description="Helical" evidence="6">
    <location>
        <begin position="120"/>
        <end position="138"/>
    </location>
</feature>
<keyword evidence="5 6" id="KW-0472">Membrane</keyword>
<feature type="transmembrane region" description="Helical" evidence="6">
    <location>
        <begin position="355"/>
        <end position="376"/>
    </location>
</feature>
<dbReference type="Proteomes" id="UP000315783">
    <property type="component" value="Unassembled WGS sequence"/>
</dbReference>
<feature type="transmembrane region" description="Helical" evidence="6">
    <location>
        <begin position="183"/>
        <end position="202"/>
    </location>
</feature>